<name>A0A9D3LW74_ANGAN</name>
<dbReference type="SUPFAM" id="SSF117281">
    <property type="entry name" value="Kelch motif"/>
    <property type="match status" value="1"/>
</dbReference>
<sequence>MSAFRGGGATWRPQPWQDGDGGGGEPLSDSDSEEEDFPDDSTTPLGNYITHGLKQLLDAQQLCDVTLLVEGKKFMCHRVLLAAVSPYFRAMFTSPLVESRLTEIRLEEVTPSVMETVIQFVYTGEAGLSLDTAEDLFVAANRLQVMPLQDLCSRFLFEHLSVENCLGMYSLARSHHDQLLLRASLRLVAQHFPRVARQNDFLLLDPGTLGSLLASDRLGVDSEAEVYDAARRWAEHQPRQRYAHMPALLRHLRPGLLAPEESLRLAQELGPGLADGPAGPLRPREGMFEKKIVCVDLKPREDESLRESDFTVDCFDPRTGKWEKLAALGSLLCPGCTAVGGRLFVAGGILRGGQVSAAVHEYDTVRDRWLPRPSLAVPRAMLGLLGPWTCARCAGAPGPACPSRCAPSPAPLRGRLYLLGGTTLEQNRAVVHSGVLIYHTLTRTWSRVGLDSGATCLAGAWPCGAGCAPWAGTCGDATKFLDGNYTQLEPLDATGRVLFFREGRGSGGAGRAPAVGVAARTGRGRGSDRAPSPVVFPGLPRRIAGGGVARWKRRIYVLGGENGARFYDSVYCWKPGWRSWVQRREKLPGGHRGVSQFGCTTLKFPKKHILSRLRLAQEGRSPDE</sequence>
<dbReference type="InterPro" id="IPR011705">
    <property type="entry name" value="BACK"/>
</dbReference>
<comment type="caution">
    <text evidence="5">The sequence shown here is derived from an EMBL/GenBank/DDBJ whole genome shotgun (WGS) entry which is preliminary data.</text>
</comment>
<dbReference type="InterPro" id="IPR000210">
    <property type="entry name" value="BTB/POZ_dom"/>
</dbReference>
<evidence type="ECO:0000256" key="1">
    <source>
        <dbReference type="ARBA" id="ARBA00022441"/>
    </source>
</evidence>
<dbReference type="InterPro" id="IPR015915">
    <property type="entry name" value="Kelch-typ_b-propeller"/>
</dbReference>
<dbReference type="InterPro" id="IPR006652">
    <property type="entry name" value="Kelch_1"/>
</dbReference>
<dbReference type="Pfam" id="PF07707">
    <property type="entry name" value="BACK"/>
    <property type="match status" value="1"/>
</dbReference>
<evidence type="ECO:0000256" key="3">
    <source>
        <dbReference type="SAM" id="MobiDB-lite"/>
    </source>
</evidence>
<dbReference type="Gene3D" id="1.25.40.420">
    <property type="match status" value="1"/>
</dbReference>
<dbReference type="Gene3D" id="3.30.710.10">
    <property type="entry name" value="Potassium Channel Kv1.1, Chain A"/>
    <property type="match status" value="1"/>
</dbReference>
<dbReference type="SUPFAM" id="SSF54695">
    <property type="entry name" value="POZ domain"/>
    <property type="match status" value="1"/>
</dbReference>
<dbReference type="SMART" id="SM00875">
    <property type="entry name" value="BACK"/>
    <property type="match status" value="1"/>
</dbReference>
<feature type="compositionally biased region" description="Acidic residues" evidence="3">
    <location>
        <begin position="28"/>
        <end position="39"/>
    </location>
</feature>
<gene>
    <name evidence="5" type="ORF">ANANG_G00238360</name>
</gene>
<proteinExistence type="predicted"/>
<dbReference type="Pfam" id="PF00651">
    <property type="entry name" value="BTB"/>
    <property type="match status" value="1"/>
</dbReference>
<reference evidence="5" key="1">
    <citation type="submission" date="2021-01" db="EMBL/GenBank/DDBJ databases">
        <title>A chromosome-scale assembly of European eel, Anguilla anguilla.</title>
        <authorList>
            <person name="Henkel C."/>
            <person name="Jong-Raadsen S.A."/>
            <person name="Dufour S."/>
            <person name="Weltzien F.-A."/>
            <person name="Palstra A.P."/>
            <person name="Pelster B."/>
            <person name="Spaink H.P."/>
            <person name="Van Den Thillart G.E."/>
            <person name="Jansen H."/>
            <person name="Zahm M."/>
            <person name="Klopp C."/>
            <person name="Cedric C."/>
            <person name="Louis A."/>
            <person name="Berthelot C."/>
            <person name="Parey E."/>
            <person name="Roest Crollius H."/>
            <person name="Montfort J."/>
            <person name="Robinson-Rechavi M."/>
            <person name="Bucao C."/>
            <person name="Bouchez O."/>
            <person name="Gislard M."/>
            <person name="Lluch J."/>
            <person name="Milhes M."/>
            <person name="Lampietro C."/>
            <person name="Lopez Roques C."/>
            <person name="Donnadieu C."/>
            <person name="Braasch I."/>
            <person name="Desvignes T."/>
            <person name="Postlethwait J."/>
            <person name="Bobe J."/>
            <person name="Guiguen Y."/>
            <person name="Dirks R."/>
        </authorList>
    </citation>
    <scope>NUCLEOTIDE SEQUENCE</scope>
    <source>
        <strain evidence="5">Tag_6206</strain>
        <tissue evidence="5">Liver</tissue>
    </source>
</reference>
<evidence type="ECO:0000313" key="5">
    <source>
        <dbReference type="EMBL" id="KAG5837352.1"/>
    </source>
</evidence>
<dbReference type="EMBL" id="JAFIRN010000013">
    <property type="protein sequence ID" value="KAG5837352.1"/>
    <property type="molecule type" value="Genomic_DNA"/>
</dbReference>
<keyword evidence="2" id="KW-0677">Repeat</keyword>
<evidence type="ECO:0000259" key="4">
    <source>
        <dbReference type="PROSITE" id="PS50097"/>
    </source>
</evidence>
<feature type="region of interest" description="Disordered" evidence="3">
    <location>
        <begin position="1"/>
        <end position="44"/>
    </location>
</feature>
<dbReference type="InterPro" id="IPR011333">
    <property type="entry name" value="SKP1/BTB/POZ_sf"/>
</dbReference>
<dbReference type="PROSITE" id="PS50097">
    <property type="entry name" value="BTB"/>
    <property type="match status" value="1"/>
</dbReference>
<accession>A0A9D3LW74</accession>
<dbReference type="PANTHER" id="PTHR24412:SF469">
    <property type="entry name" value="SI:DKEY-260J18.2 PROTEIN"/>
    <property type="match status" value="1"/>
</dbReference>
<dbReference type="AlphaFoldDB" id="A0A9D3LW74"/>
<keyword evidence="6" id="KW-1185">Reference proteome</keyword>
<feature type="domain" description="BTB" evidence="4">
    <location>
        <begin position="63"/>
        <end position="130"/>
    </location>
</feature>
<protein>
    <recommendedName>
        <fullName evidence="4">BTB domain-containing protein</fullName>
    </recommendedName>
</protein>
<dbReference type="Gene3D" id="2.120.10.80">
    <property type="entry name" value="Kelch-type beta propeller"/>
    <property type="match status" value="1"/>
</dbReference>
<dbReference type="Pfam" id="PF01344">
    <property type="entry name" value="Kelch_1"/>
    <property type="match status" value="1"/>
</dbReference>
<organism evidence="5 6">
    <name type="scientific">Anguilla anguilla</name>
    <name type="common">European freshwater eel</name>
    <name type="synonym">Muraena anguilla</name>
    <dbReference type="NCBI Taxonomy" id="7936"/>
    <lineage>
        <taxon>Eukaryota</taxon>
        <taxon>Metazoa</taxon>
        <taxon>Chordata</taxon>
        <taxon>Craniata</taxon>
        <taxon>Vertebrata</taxon>
        <taxon>Euteleostomi</taxon>
        <taxon>Actinopterygii</taxon>
        <taxon>Neopterygii</taxon>
        <taxon>Teleostei</taxon>
        <taxon>Anguilliformes</taxon>
        <taxon>Anguillidae</taxon>
        <taxon>Anguilla</taxon>
    </lineage>
</organism>
<dbReference type="Proteomes" id="UP001044222">
    <property type="component" value="Chromosome 13"/>
</dbReference>
<keyword evidence="1" id="KW-0880">Kelch repeat</keyword>
<dbReference type="PANTHER" id="PTHR24412">
    <property type="entry name" value="KELCH PROTEIN"/>
    <property type="match status" value="1"/>
</dbReference>
<dbReference type="SMART" id="SM00225">
    <property type="entry name" value="BTB"/>
    <property type="match status" value="1"/>
</dbReference>
<evidence type="ECO:0000256" key="2">
    <source>
        <dbReference type="ARBA" id="ARBA00022737"/>
    </source>
</evidence>
<evidence type="ECO:0000313" key="6">
    <source>
        <dbReference type="Proteomes" id="UP001044222"/>
    </source>
</evidence>